<accession>A0A371FB01</accession>
<dbReference type="PANTHER" id="PTHR35630:SF2">
    <property type="entry name" value="LEGUMINOSIN GROUP486 SECRETED PEPTIDE"/>
    <property type="match status" value="1"/>
</dbReference>
<keyword evidence="3" id="KW-1185">Reference proteome</keyword>
<organism evidence="2 3">
    <name type="scientific">Mucuna pruriens</name>
    <name type="common">Velvet bean</name>
    <name type="synonym">Dolichos pruriens</name>
    <dbReference type="NCBI Taxonomy" id="157652"/>
    <lineage>
        <taxon>Eukaryota</taxon>
        <taxon>Viridiplantae</taxon>
        <taxon>Streptophyta</taxon>
        <taxon>Embryophyta</taxon>
        <taxon>Tracheophyta</taxon>
        <taxon>Spermatophyta</taxon>
        <taxon>Magnoliopsida</taxon>
        <taxon>eudicotyledons</taxon>
        <taxon>Gunneridae</taxon>
        <taxon>Pentapetalae</taxon>
        <taxon>rosids</taxon>
        <taxon>fabids</taxon>
        <taxon>Fabales</taxon>
        <taxon>Fabaceae</taxon>
        <taxon>Papilionoideae</taxon>
        <taxon>50 kb inversion clade</taxon>
        <taxon>NPAAA clade</taxon>
        <taxon>indigoferoid/millettioid clade</taxon>
        <taxon>Phaseoleae</taxon>
        <taxon>Mucuna</taxon>
    </lineage>
</organism>
<dbReference type="PANTHER" id="PTHR35630">
    <property type="entry name" value="LEGUMINOSIN GROUP486 SECRETED PEPTIDE"/>
    <property type="match status" value="1"/>
</dbReference>
<dbReference type="OrthoDB" id="1363310at2759"/>
<feature type="signal peptide" evidence="1">
    <location>
        <begin position="1"/>
        <end position="27"/>
    </location>
</feature>
<dbReference type="EMBL" id="QJKJ01009831">
    <property type="protein sequence ID" value="RDX75471.1"/>
    <property type="molecule type" value="Genomic_DNA"/>
</dbReference>
<evidence type="ECO:0000256" key="1">
    <source>
        <dbReference type="SAM" id="SignalP"/>
    </source>
</evidence>
<proteinExistence type="predicted"/>
<feature type="non-terminal residue" evidence="2">
    <location>
        <position position="1"/>
    </location>
</feature>
<keyword evidence="1" id="KW-0732">Signal</keyword>
<sequence>MATIIDRFLLVIFVICLNSSTFGETRGIGLNESKINILFVSIVNDLPPGSGQLSFVSNVQEEPYVLEPGKPYTRFSNFEPQHCIIAWNTKKAKFDLYDPTKEEQHQRIFWSARIDGIYHSWDEATWDKRMRTSIGAALLVVLTVCLMNGWSYAESDSNDTNINLLSLSILNGMARNSPDDVHLYYNHEANGVYLHPGQSFFKLDNLNPKSVVMYWNTNCASFMAYDPSLEGNHQKIFWLVKEDVCFNTSTFVDSLPPILYSNRLERDSNVHMDINILFLSIVNDLIAPKFRKIIIQ</sequence>
<dbReference type="AlphaFoldDB" id="A0A371FB01"/>
<evidence type="ECO:0000313" key="3">
    <source>
        <dbReference type="Proteomes" id="UP000257109"/>
    </source>
</evidence>
<reference evidence="2" key="1">
    <citation type="submission" date="2018-05" db="EMBL/GenBank/DDBJ databases">
        <title>Draft genome of Mucuna pruriens seed.</title>
        <authorList>
            <person name="Nnadi N.E."/>
            <person name="Vos R."/>
            <person name="Hasami M.H."/>
            <person name="Devisetty U.K."/>
            <person name="Aguiy J.C."/>
        </authorList>
    </citation>
    <scope>NUCLEOTIDE SEQUENCE [LARGE SCALE GENOMIC DNA]</scope>
    <source>
        <strain evidence="2">JCA_2017</strain>
    </source>
</reference>
<comment type="caution">
    <text evidence="2">The sequence shown here is derived from an EMBL/GenBank/DDBJ whole genome shotgun (WGS) entry which is preliminary data.</text>
</comment>
<name>A0A371FB01_MUCPR</name>
<evidence type="ECO:0000313" key="2">
    <source>
        <dbReference type="EMBL" id="RDX75471.1"/>
    </source>
</evidence>
<feature type="chain" id="PRO_5016910209" evidence="1">
    <location>
        <begin position="28"/>
        <end position="296"/>
    </location>
</feature>
<gene>
    <name evidence="2" type="ORF">CR513_44639</name>
</gene>
<dbReference type="Proteomes" id="UP000257109">
    <property type="component" value="Unassembled WGS sequence"/>
</dbReference>
<protein>
    <submittedName>
        <fullName evidence="2">Uncharacterized protein</fullName>
    </submittedName>
</protein>